<keyword evidence="9" id="KW-0812">Transmembrane</keyword>
<keyword evidence="12" id="KW-1185">Reference proteome</keyword>
<sequence>MIGMVLVTHGRLADELRAAMEHVVGRQRYVDTVCIGPEDDMENCRAKIEDCIGRCDTGEGVVLLTDMAGGMPCNLAISMIERKSVKVIAGVNLPMLVKLAAVRYRQSLADAVSCAEDAGRKYIAAVSAPQSQAPVVLSPPHTLEHQGTTHKPQASVAPPDPHTLERERTVHNERVKLNANFFNTLAGWAAGAGGIGIAITTILSSTPHPWFVPVGFLVGGLVSSSVLKWLAYREIGKLR</sequence>
<dbReference type="InterPro" id="IPR051471">
    <property type="entry name" value="Bacterial_PTS_sugar_comp"/>
</dbReference>
<dbReference type="CDD" id="cd00006">
    <property type="entry name" value="PTS_IIA_man"/>
    <property type="match status" value="1"/>
</dbReference>
<accession>A0A2S6N4Q2</accession>
<keyword evidence="7" id="KW-0418">Kinase</keyword>
<reference evidence="11 12" key="1">
    <citation type="journal article" date="2018" name="Arch. Microbiol.">
        <title>New insights into the metabolic potential of the phototrophic purple bacterium Rhodopila globiformis DSM 161(T) from its draft genome sequence and evidence for a vanadium-dependent nitrogenase.</title>
        <authorList>
            <person name="Imhoff J.F."/>
            <person name="Rahn T."/>
            <person name="Kunzel S."/>
            <person name="Neulinger S.C."/>
        </authorList>
    </citation>
    <scope>NUCLEOTIDE SEQUENCE [LARGE SCALE GENOMIC DNA]</scope>
    <source>
        <strain evidence="11 12">DSM 161</strain>
    </source>
</reference>
<feature type="region of interest" description="Disordered" evidence="8">
    <location>
        <begin position="141"/>
        <end position="161"/>
    </location>
</feature>
<dbReference type="InterPro" id="IPR033887">
    <property type="entry name" value="PTS_IIA_man"/>
</dbReference>
<gene>
    <name evidence="11" type="ORF">CCS01_21200</name>
</gene>
<protein>
    <recommendedName>
        <fullName evidence="10">PTS EIIA type-4 domain-containing protein</fullName>
    </recommendedName>
</protein>
<dbReference type="AlphaFoldDB" id="A0A2S6N4Q2"/>
<evidence type="ECO:0000256" key="9">
    <source>
        <dbReference type="SAM" id="Phobius"/>
    </source>
</evidence>
<evidence type="ECO:0000256" key="2">
    <source>
        <dbReference type="ARBA" id="ARBA00022448"/>
    </source>
</evidence>
<keyword evidence="5" id="KW-0808">Transferase</keyword>
<feature type="transmembrane region" description="Helical" evidence="9">
    <location>
        <begin position="181"/>
        <end position="204"/>
    </location>
</feature>
<feature type="domain" description="PTS EIIA type-4" evidence="10">
    <location>
        <begin position="1"/>
        <end position="123"/>
    </location>
</feature>
<evidence type="ECO:0000256" key="3">
    <source>
        <dbReference type="ARBA" id="ARBA00022490"/>
    </source>
</evidence>
<name>A0A2S6N4Q2_RHOGL</name>
<evidence type="ECO:0000313" key="12">
    <source>
        <dbReference type="Proteomes" id="UP000239724"/>
    </source>
</evidence>
<keyword evidence="2" id="KW-0813">Transport</keyword>
<dbReference type="OrthoDB" id="9794368at2"/>
<evidence type="ECO:0000256" key="8">
    <source>
        <dbReference type="SAM" id="MobiDB-lite"/>
    </source>
</evidence>
<keyword evidence="6" id="KW-0598">Phosphotransferase system</keyword>
<evidence type="ECO:0000256" key="5">
    <source>
        <dbReference type="ARBA" id="ARBA00022679"/>
    </source>
</evidence>
<evidence type="ECO:0000256" key="6">
    <source>
        <dbReference type="ARBA" id="ARBA00022683"/>
    </source>
</evidence>
<dbReference type="InterPro" id="IPR004701">
    <property type="entry name" value="PTS_EIIA_man-typ"/>
</dbReference>
<dbReference type="GO" id="GO:0005737">
    <property type="term" value="C:cytoplasm"/>
    <property type="evidence" value="ECO:0007669"/>
    <property type="project" value="UniProtKB-SubCell"/>
</dbReference>
<keyword evidence="3" id="KW-0963">Cytoplasm</keyword>
<comment type="subcellular location">
    <subcellularLocation>
        <location evidence="1">Cytoplasm</location>
    </subcellularLocation>
</comment>
<dbReference type="Proteomes" id="UP000239724">
    <property type="component" value="Unassembled WGS sequence"/>
</dbReference>
<dbReference type="GO" id="GO:0009401">
    <property type="term" value="P:phosphoenolpyruvate-dependent sugar phosphotransferase system"/>
    <property type="evidence" value="ECO:0007669"/>
    <property type="project" value="UniProtKB-KW"/>
</dbReference>
<dbReference type="Pfam" id="PF03610">
    <property type="entry name" value="EIIA-man"/>
    <property type="match status" value="1"/>
</dbReference>
<comment type="caution">
    <text evidence="11">The sequence shown here is derived from an EMBL/GenBank/DDBJ whole genome shotgun (WGS) entry which is preliminary data.</text>
</comment>
<feature type="transmembrane region" description="Helical" evidence="9">
    <location>
        <begin position="210"/>
        <end position="231"/>
    </location>
</feature>
<keyword evidence="9" id="KW-0472">Membrane</keyword>
<dbReference type="GO" id="GO:0016020">
    <property type="term" value="C:membrane"/>
    <property type="evidence" value="ECO:0007669"/>
    <property type="project" value="InterPro"/>
</dbReference>
<dbReference type="SUPFAM" id="SSF53062">
    <property type="entry name" value="PTS system fructose IIA component-like"/>
    <property type="match status" value="1"/>
</dbReference>
<evidence type="ECO:0000256" key="4">
    <source>
        <dbReference type="ARBA" id="ARBA00022597"/>
    </source>
</evidence>
<proteinExistence type="predicted"/>
<keyword evidence="4" id="KW-0762">Sugar transport</keyword>
<dbReference type="InterPro" id="IPR036662">
    <property type="entry name" value="PTS_EIIA_man-typ_sf"/>
</dbReference>
<evidence type="ECO:0000256" key="7">
    <source>
        <dbReference type="ARBA" id="ARBA00022777"/>
    </source>
</evidence>
<keyword evidence="9" id="KW-1133">Transmembrane helix</keyword>
<evidence type="ECO:0000259" key="10">
    <source>
        <dbReference type="PROSITE" id="PS51096"/>
    </source>
</evidence>
<dbReference type="GO" id="GO:0016301">
    <property type="term" value="F:kinase activity"/>
    <property type="evidence" value="ECO:0007669"/>
    <property type="project" value="UniProtKB-KW"/>
</dbReference>
<dbReference type="PANTHER" id="PTHR33799">
    <property type="entry name" value="PTS PERMEASE-RELATED-RELATED"/>
    <property type="match status" value="1"/>
</dbReference>
<organism evidence="11 12">
    <name type="scientific">Rhodopila globiformis</name>
    <name type="common">Rhodopseudomonas globiformis</name>
    <dbReference type="NCBI Taxonomy" id="1071"/>
    <lineage>
        <taxon>Bacteria</taxon>
        <taxon>Pseudomonadati</taxon>
        <taxon>Pseudomonadota</taxon>
        <taxon>Alphaproteobacteria</taxon>
        <taxon>Acetobacterales</taxon>
        <taxon>Acetobacteraceae</taxon>
        <taxon>Rhodopila</taxon>
    </lineage>
</organism>
<dbReference type="PANTHER" id="PTHR33799:SF1">
    <property type="entry name" value="PTS SYSTEM MANNOSE-SPECIFIC EIIAB COMPONENT-RELATED"/>
    <property type="match status" value="1"/>
</dbReference>
<evidence type="ECO:0000313" key="11">
    <source>
        <dbReference type="EMBL" id="PPQ29578.1"/>
    </source>
</evidence>
<dbReference type="EMBL" id="NHRY01000224">
    <property type="protein sequence ID" value="PPQ29578.1"/>
    <property type="molecule type" value="Genomic_DNA"/>
</dbReference>
<dbReference type="Gene3D" id="3.40.50.510">
    <property type="entry name" value="Phosphotransferase system, mannose-type IIA component"/>
    <property type="match status" value="1"/>
</dbReference>
<dbReference type="PROSITE" id="PS51096">
    <property type="entry name" value="PTS_EIIA_TYPE_4"/>
    <property type="match status" value="1"/>
</dbReference>
<evidence type="ECO:0000256" key="1">
    <source>
        <dbReference type="ARBA" id="ARBA00004496"/>
    </source>
</evidence>